<keyword evidence="2" id="KW-0472">Membrane</keyword>
<keyword evidence="2" id="KW-0812">Transmembrane</keyword>
<evidence type="ECO:0000256" key="1">
    <source>
        <dbReference type="SAM" id="MobiDB-lite"/>
    </source>
</evidence>
<dbReference type="InterPro" id="IPR036779">
    <property type="entry name" value="LysM_dom_sf"/>
</dbReference>
<organism evidence="4 5">
    <name type="scientific">Brevibacterium pityocampae</name>
    <dbReference type="NCBI Taxonomy" id="506594"/>
    <lineage>
        <taxon>Bacteria</taxon>
        <taxon>Bacillati</taxon>
        <taxon>Actinomycetota</taxon>
        <taxon>Actinomycetes</taxon>
        <taxon>Micrococcales</taxon>
        <taxon>Brevibacteriaceae</taxon>
        <taxon>Brevibacterium</taxon>
    </lineage>
</organism>
<keyword evidence="2" id="KW-1133">Transmembrane helix</keyword>
<name>A0ABP8JS25_9MICO</name>
<dbReference type="RefSeq" id="WP_247618884.1">
    <property type="nucleotide sequence ID" value="NZ_BAABGL010000035.1"/>
</dbReference>
<feature type="region of interest" description="Disordered" evidence="1">
    <location>
        <begin position="123"/>
        <end position="213"/>
    </location>
</feature>
<dbReference type="Gene3D" id="3.10.350.10">
    <property type="entry name" value="LysM domain"/>
    <property type="match status" value="1"/>
</dbReference>
<dbReference type="SMART" id="SM00257">
    <property type="entry name" value="LysM"/>
    <property type="match status" value="1"/>
</dbReference>
<dbReference type="InterPro" id="IPR018392">
    <property type="entry name" value="LysM"/>
</dbReference>
<feature type="compositionally biased region" description="Low complexity" evidence="1">
    <location>
        <begin position="123"/>
        <end position="146"/>
    </location>
</feature>
<accession>A0ABP8JS25</accession>
<dbReference type="PROSITE" id="PS51782">
    <property type="entry name" value="LYSM"/>
    <property type="match status" value="1"/>
</dbReference>
<protein>
    <recommendedName>
        <fullName evidence="3">LysM domain-containing protein</fullName>
    </recommendedName>
</protein>
<reference evidence="5" key="1">
    <citation type="journal article" date="2019" name="Int. J. Syst. Evol. Microbiol.">
        <title>The Global Catalogue of Microorganisms (GCM) 10K type strain sequencing project: providing services to taxonomists for standard genome sequencing and annotation.</title>
        <authorList>
            <consortium name="The Broad Institute Genomics Platform"/>
            <consortium name="The Broad Institute Genome Sequencing Center for Infectious Disease"/>
            <person name="Wu L."/>
            <person name="Ma J."/>
        </authorList>
    </citation>
    <scope>NUCLEOTIDE SEQUENCE [LARGE SCALE GENOMIC DNA]</scope>
    <source>
        <strain evidence="5">JCM 17808</strain>
    </source>
</reference>
<evidence type="ECO:0000313" key="5">
    <source>
        <dbReference type="Proteomes" id="UP001500642"/>
    </source>
</evidence>
<sequence length="263" mass="26127">MIRVLPFAAAAAHGLLCCWLAASATRLWDRFSTGDAGAGLVLLVAGAVALLGLRATLAVLLTVGARAAAALHHGSGRALAAAALRCSPRALRLALAGSLTGLVVTGSLTTGALAVAAATGPAPRAGQESAVPASVPAAAPSPGWPVTEEPDPAPEHSPGWPVDPGTGAPDDPESEPPAAPGPDEDRTRSPGPPDEPGAEPEGPRPRTVTVSAGDSLWSIAAEIEGTREPAAVASAVAAIHRENRAVIGSDPNLILPGSRLEIP</sequence>
<evidence type="ECO:0000256" key="2">
    <source>
        <dbReference type="SAM" id="Phobius"/>
    </source>
</evidence>
<dbReference type="EMBL" id="BAABGL010000035">
    <property type="protein sequence ID" value="GAA4395173.1"/>
    <property type="molecule type" value="Genomic_DNA"/>
</dbReference>
<evidence type="ECO:0000313" key="4">
    <source>
        <dbReference type="EMBL" id="GAA4395173.1"/>
    </source>
</evidence>
<proteinExistence type="predicted"/>
<comment type="caution">
    <text evidence="4">The sequence shown here is derived from an EMBL/GenBank/DDBJ whole genome shotgun (WGS) entry which is preliminary data.</text>
</comment>
<feature type="domain" description="LysM" evidence="3">
    <location>
        <begin position="206"/>
        <end position="262"/>
    </location>
</feature>
<dbReference type="CDD" id="cd00118">
    <property type="entry name" value="LysM"/>
    <property type="match status" value="1"/>
</dbReference>
<keyword evidence="5" id="KW-1185">Reference proteome</keyword>
<gene>
    <name evidence="4" type="ORF">GCM10023167_25320</name>
</gene>
<dbReference type="Proteomes" id="UP001500642">
    <property type="component" value="Unassembled WGS sequence"/>
</dbReference>
<evidence type="ECO:0000259" key="3">
    <source>
        <dbReference type="PROSITE" id="PS51782"/>
    </source>
</evidence>
<feature type="transmembrane region" description="Helical" evidence="2">
    <location>
        <begin position="39"/>
        <end position="63"/>
    </location>
</feature>